<evidence type="ECO:0000313" key="8">
    <source>
        <dbReference type="Proteomes" id="UP000198857"/>
    </source>
</evidence>
<dbReference type="PANTHER" id="PTHR43095:SF5">
    <property type="entry name" value="XYLULOSE KINASE"/>
    <property type="match status" value="1"/>
</dbReference>
<dbReference type="PANTHER" id="PTHR43095">
    <property type="entry name" value="SUGAR KINASE"/>
    <property type="match status" value="1"/>
</dbReference>
<evidence type="ECO:0000259" key="6">
    <source>
        <dbReference type="Pfam" id="PF02782"/>
    </source>
</evidence>
<reference evidence="8" key="1">
    <citation type="submission" date="2016-10" db="EMBL/GenBank/DDBJ databases">
        <authorList>
            <person name="Varghese N."/>
            <person name="Submissions S."/>
        </authorList>
    </citation>
    <scope>NUCLEOTIDE SEQUENCE [LARGE SCALE GENOMIC DNA]</scope>
    <source>
        <strain evidence="8">DSM 44208</strain>
    </source>
</reference>
<gene>
    <name evidence="7" type="ORF">SAMN05660464_3276</name>
</gene>
<keyword evidence="3" id="KW-0808">Transferase</keyword>
<organism evidence="7 8">
    <name type="scientific">Geodermatophilus dictyosporus</name>
    <dbReference type="NCBI Taxonomy" id="1523247"/>
    <lineage>
        <taxon>Bacteria</taxon>
        <taxon>Bacillati</taxon>
        <taxon>Actinomycetota</taxon>
        <taxon>Actinomycetes</taxon>
        <taxon>Geodermatophilales</taxon>
        <taxon>Geodermatophilaceae</taxon>
        <taxon>Geodermatophilus</taxon>
    </lineage>
</organism>
<dbReference type="GO" id="GO:0042732">
    <property type="term" value="P:D-xylose metabolic process"/>
    <property type="evidence" value="ECO:0007669"/>
    <property type="project" value="UniProtKB-KW"/>
</dbReference>
<dbReference type="Gene3D" id="3.30.420.40">
    <property type="match status" value="2"/>
</dbReference>
<dbReference type="CDD" id="cd07809">
    <property type="entry name" value="ASKHA_NBD_FGGY_BaXK-like"/>
    <property type="match status" value="1"/>
</dbReference>
<dbReference type="InterPro" id="IPR050406">
    <property type="entry name" value="FGGY_Carb_Kinase"/>
</dbReference>
<evidence type="ECO:0000256" key="4">
    <source>
        <dbReference type="ARBA" id="ARBA00022777"/>
    </source>
</evidence>
<dbReference type="Pfam" id="PF02782">
    <property type="entry name" value="FGGY_C"/>
    <property type="match status" value="1"/>
</dbReference>
<accession>A0A1I5QRB7</accession>
<feature type="domain" description="Carbohydrate kinase FGGY N-terminal" evidence="5">
    <location>
        <begin position="15"/>
        <end position="240"/>
    </location>
</feature>
<dbReference type="AlphaFoldDB" id="A0A1I5QRB7"/>
<feature type="domain" description="Carbohydrate kinase FGGY C-terminal" evidence="6">
    <location>
        <begin position="276"/>
        <end position="474"/>
    </location>
</feature>
<evidence type="ECO:0000256" key="3">
    <source>
        <dbReference type="ARBA" id="ARBA00022679"/>
    </source>
</evidence>
<keyword evidence="4 7" id="KW-0418">Kinase</keyword>
<keyword evidence="2" id="KW-0859">Xylose metabolism</keyword>
<dbReference type="SUPFAM" id="SSF53067">
    <property type="entry name" value="Actin-like ATPase domain"/>
    <property type="match status" value="2"/>
</dbReference>
<evidence type="ECO:0000313" key="7">
    <source>
        <dbReference type="EMBL" id="SFP48772.1"/>
    </source>
</evidence>
<evidence type="ECO:0000259" key="5">
    <source>
        <dbReference type="Pfam" id="PF00370"/>
    </source>
</evidence>
<keyword evidence="8" id="KW-1185">Reference proteome</keyword>
<dbReference type="InterPro" id="IPR018485">
    <property type="entry name" value="FGGY_C"/>
</dbReference>
<dbReference type="GO" id="GO:0016301">
    <property type="term" value="F:kinase activity"/>
    <property type="evidence" value="ECO:0007669"/>
    <property type="project" value="UniProtKB-KW"/>
</dbReference>
<dbReference type="RefSeq" id="WP_091111316.1">
    <property type="nucleotide sequence ID" value="NZ_FOWQ01000005.1"/>
</dbReference>
<proteinExistence type="inferred from homology"/>
<name>A0A1I5QRB7_9ACTN</name>
<keyword evidence="2" id="KW-0119">Carbohydrate metabolism</keyword>
<evidence type="ECO:0000256" key="1">
    <source>
        <dbReference type="ARBA" id="ARBA00009156"/>
    </source>
</evidence>
<dbReference type="STRING" id="1523247.SAMN05660464_3276"/>
<sequence>MSENAGAVITGGRTALGIELGSTRIKAVLIGPDHAPLGVGSHDWENQLVDRLWTYALGDVWTGVQQSFAALAEDVQRRHGVDLSTVGVLGVSAMMHGYLAFDASGELLTPFRTWRNTNTGRSAERLSAEFGVNIPHRWSVAHLYQAILDGEEHVGRLDHLTTLAGYVHWQLTGEKVLGIGDASGMFPIDDGTRGYDAGMLARFDQLAAEAGVDLTLADLLPTIESAGRQGGELTEAGAKLLDPTGRLRPGVPLCPPEGDAGTGMVATNSVAPRTGNVSAGTSIFAMVVLEHELAGVHRELDLVTTPAGDPVAMVHCNNGASELEAWVGLFTEFARALGSPADPSAVFEILFTGALGGASDGGGMLAYNYLSGEPITGLEEGRPLFLRSPDSRLDLGTFVRTHLYSSLATLRIGMDVLQRAEGVRLDRMFAHGGLFKTEGVAQRFLAAAIDTPVSVGDVAGEGGAWGIAVLAAFAGSRSPERSLADYLETTVFPGADVRTAEPDPVDVAGFDAFMQRYVAALPVERAAVDHVSPAQRGELR</sequence>
<dbReference type="InterPro" id="IPR018484">
    <property type="entry name" value="FGGY_N"/>
</dbReference>
<dbReference type="Proteomes" id="UP000198857">
    <property type="component" value="Unassembled WGS sequence"/>
</dbReference>
<comment type="similarity">
    <text evidence="1">Belongs to the FGGY kinase family.</text>
</comment>
<dbReference type="Pfam" id="PF00370">
    <property type="entry name" value="FGGY_N"/>
    <property type="match status" value="1"/>
</dbReference>
<dbReference type="OrthoDB" id="9760563at2"/>
<dbReference type="InterPro" id="IPR043129">
    <property type="entry name" value="ATPase_NBD"/>
</dbReference>
<evidence type="ECO:0000256" key="2">
    <source>
        <dbReference type="ARBA" id="ARBA00022629"/>
    </source>
</evidence>
<dbReference type="EMBL" id="FOWQ01000005">
    <property type="protein sequence ID" value="SFP48772.1"/>
    <property type="molecule type" value="Genomic_DNA"/>
</dbReference>
<protein>
    <submittedName>
        <fullName evidence="7">Sugar (Pentulose or hexulose) kinase</fullName>
    </submittedName>
</protein>